<comment type="caution">
    <text evidence="9">Lacks conserved residue(s) required for the propagation of feature annotation.</text>
</comment>
<keyword evidence="7 9" id="KW-0811">Translocation</keyword>
<dbReference type="PRINTS" id="PR01650">
    <property type="entry name" value="SECETRNLCASE"/>
</dbReference>
<protein>
    <recommendedName>
        <fullName evidence="9">Protein translocase subunit SecE</fullName>
    </recommendedName>
</protein>
<feature type="transmembrane region" description="Helical" evidence="9">
    <location>
        <begin position="12"/>
        <end position="31"/>
    </location>
</feature>
<dbReference type="PANTHER" id="PTHR33910">
    <property type="entry name" value="PROTEIN TRANSLOCASE SUBUNIT SECE"/>
    <property type="match status" value="1"/>
</dbReference>
<name>A0ABX5R805_9PSED</name>
<evidence type="ECO:0000256" key="2">
    <source>
        <dbReference type="ARBA" id="ARBA00022448"/>
    </source>
</evidence>
<dbReference type="PROSITE" id="PS01067">
    <property type="entry name" value="SECE_SEC61G"/>
    <property type="match status" value="1"/>
</dbReference>
<dbReference type="Proteomes" id="UP000288953">
    <property type="component" value="Chromosome"/>
</dbReference>
<sequence>MIPKAKSSRFDFAKWPSVIILTTVGIAGNQYYSVLPILYRVLALLTITILAVFIGMQTAKGKSFAVLVKEASTEIRKVVWPTRQETTQTTLIVVTVVLVMALLLWGLDYLLYWLLS</sequence>
<evidence type="ECO:0000256" key="8">
    <source>
        <dbReference type="ARBA" id="ARBA00023136"/>
    </source>
</evidence>
<keyword evidence="8 9" id="KW-0472">Membrane</keyword>
<dbReference type="RefSeq" id="WP_129210726.1">
    <property type="nucleotide sequence ID" value="NZ_CP026512.1"/>
</dbReference>
<organism evidence="10 11">
    <name type="scientific">Candidatus Pseudomonas adelgestsugas</name>
    <dbReference type="NCBI Taxonomy" id="1302376"/>
    <lineage>
        <taxon>Bacteria</taxon>
        <taxon>Pseudomonadati</taxon>
        <taxon>Pseudomonadota</taxon>
        <taxon>Gammaproteobacteria</taxon>
        <taxon>Pseudomonadales</taxon>
        <taxon>Pseudomonadaceae</taxon>
        <taxon>Pseudomonas</taxon>
    </lineage>
</organism>
<dbReference type="Pfam" id="PF00584">
    <property type="entry name" value="SecE"/>
    <property type="match status" value="1"/>
</dbReference>
<comment type="subunit">
    <text evidence="9">Component of the Sec protein translocase complex. Heterotrimer consisting of SecY, SecE and SecG subunits. The heterotrimers can form oligomers, although 1 heterotrimer is thought to be able to translocate proteins. Interacts with the ribosome. Interacts with SecDF, and other proteins may be involved. Interacts with SecA.</text>
</comment>
<dbReference type="InterPro" id="IPR001901">
    <property type="entry name" value="Translocase_SecE/Sec61-g"/>
</dbReference>
<evidence type="ECO:0000313" key="11">
    <source>
        <dbReference type="Proteomes" id="UP000288953"/>
    </source>
</evidence>
<dbReference type="HAMAP" id="MF_00422">
    <property type="entry name" value="SecE"/>
    <property type="match status" value="1"/>
</dbReference>
<comment type="subcellular location">
    <subcellularLocation>
        <location evidence="1">Membrane</location>
    </subcellularLocation>
</comment>
<keyword evidence="2 9" id="KW-0813">Transport</keyword>
<keyword evidence="11" id="KW-1185">Reference proteome</keyword>
<reference evidence="10 11" key="1">
    <citation type="journal article" date="2018" name="Genome Biol. Evol.">
        <title>Partnering With a Pest: Genomes of Hemlock Woolly Adelgid Symbionts Reveal Atypical Nutritional Provisioning Patterns in Dual-Obligate Bacteria.</title>
        <authorList>
            <person name="Weglarz K.M."/>
            <person name="Havill N.P."/>
            <person name="Burke G.R."/>
            <person name="von Dohlen C.D."/>
        </authorList>
    </citation>
    <scope>NUCLEOTIDE SEQUENCE [LARGE SCALE GENOMIC DNA]</scope>
    <source>
        <strain evidence="10 11">HWA_ENA</strain>
    </source>
</reference>
<evidence type="ECO:0000313" key="10">
    <source>
        <dbReference type="EMBL" id="QAX81619.1"/>
    </source>
</evidence>
<comment type="similarity">
    <text evidence="9">Belongs to the SecE/SEC61-gamma family.</text>
</comment>
<proteinExistence type="inferred from homology"/>
<dbReference type="InterPro" id="IPR038379">
    <property type="entry name" value="SecE_sf"/>
</dbReference>
<gene>
    <name evidence="9" type="primary">secE</name>
    <name evidence="10" type="ORF">C3B55_00264</name>
</gene>
<feature type="transmembrane region" description="Helical" evidence="9">
    <location>
        <begin position="37"/>
        <end position="56"/>
    </location>
</feature>
<evidence type="ECO:0000256" key="4">
    <source>
        <dbReference type="ARBA" id="ARBA00022692"/>
    </source>
</evidence>
<keyword evidence="5 9" id="KW-0653">Protein transport</keyword>
<comment type="function">
    <text evidence="9">Essential subunit of the Sec protein translocation channel SecYEG. Clamps together the 2 halves of SecY. May contact the channel plug during translocation.</text>
</comment>
<dbReference type="Gene3D" id="1.20.5.1030">
    <property type="entry name" value="Preprotein translocase secy subunit"/>
    <property type="match status" value="1"/>
</dbReference>
<evidence type="ECO:0000256" key="9">
    <source>
        <dbReference type="HAMAP-Rule" id="MF_00422"/>
    </source>
</evidence>
<dbReference type="PANTHER" id="PTHR33910:SF1">
    <property type="entry name" value="PROTEIN TRANSLOCASE SUBUNIT SECE"/>
    <property type="match status" value="1"/>
</dbReference>
<evidence type="ECO:0000256" key="5">
    <source>
        <dbReference type="ARBA" id="ARBA00022927"/>
    </source>
</evidence>
<evidence type="ECO:0000256" key="3">
    <source>
        <dbReference type="ARBA" id="ARBA00022475"/>
    </source>
</evidence>
<keyword evidence="6 9" id="KW-1133">Transmembrane helix</keyword>
<feature type="transmembrane region" description="Helical" evidence="9">
    <location>
        <begin position="91"/>
        <end position="115"/>
    </location>
</feature>
<keyword evidence="3 9" id="KW-1003">Cell membrane</keyword>
<evidence type="ECO:0000256" key="6">
    <source>
        <dbReference type="ARBA" id="ARBA00022989"/>
    </source>
</evidence>
<dbReference type="InterPro" id="IPR005807">
    <property type="entry name" value="SecE_bac"/>
</dbReference>
<dbReference type="NCBIfam" id="NF004378">
    <property type="entry name" value="PRK05740.2-4"/>
    <property type="match status" value="1"/>
</dbReference>
<evidence type="ECO:0000256" key="7">
    <source>
        <dbReference type="ARBA" id="ARBA00023010"/>
    </source>
</evidence>
<dbReference type="NCBIfam" id="TIGR00964">
    <property type="entry name" value="secE_bact"/>
    <property type="match status" value="1"/>
</dbReference>
<accession>A0ABX5R805</accession>
<dbReference type="EMBL" id="CP026512">
    <property type="protein sequence ID" value="QAX81619.1"/>
    <property type="molecule type" value="Genomic_DNA"/>
</dbReference>
<evidence type="ECO:0000256" key="1">
    <source>
        <dbReference type="ARBA" id="ARBA00004370"/>
    </source>
</evidence>
<keyword evidence="4 9" id="KW-0812">Transmembrane</keyword>